<protein>
    <submittedName>
        <fullName evidence="15">Putative zinc finger protein</fullName>
    </submittedName>
</protein>
<feature type="domain" description="C2H2-type" evidence="14">
    <location>
        <begin position="497"/>
        <end position="526"/>
    </location>
</feature>
<evidence type="ECO:0000256" key="1">
    <source>
        <dbReference type="ARBA" id="ARBA00003767"/>
    </source>
</evidence>
<feature type="compositionally biased region" description="Polar residues" evidence="13">
    <location>
        <begin position="45"/>
        <end position="54"/>
    </location>
</feature>
<evidence type="ECO:0000256" key="4">
    <source>
        <dbReference type="ARBA" id="ARBA00022723"/>
    </source>
</evidence>
<accession>A3GF53</accession>
<evidence type="ECO:0000256" key="8">
    <source>
        <dbReference type="ARBA" id="ARBA00023015"/>
    </source>
</evidence>
<reference evidence="15 16" key="1">
    <citation type="journal article" date="2007" name="Nat. Biotechnol.">
        <title>Genome sequence of the lignocellulose-bioconverting and xylose-fermenting yeast Pichia stipitis.</title>
        <authorList>
            <person name="Jeffries T.W."/>
            <person name="Grigoriev I.V."/>
            <person name="Grimwood J."/>
            <person name="Laplaza J.M."/>
            <person name="Aerts A."/>
            <person name="Salamov A."/>
            <person name="Schmutz J."/>
            <person name="Lindquist E."/>
            <person name="Dehal P."/>
            <person name="Shapiro H."/>
            <person name="Jin Y.S."/>
            <person name="Passoth V."/>
            <person name="Richardson P.M."/>
        </authorList>
    </citation>
    <scope>NUCLEOTIDE SEQUENCE [LARGE SCALE GENOMIC DNA]</scope>
    <source>
        <strain evidence="16">ATCC 58785 / CBS 6054 / NBRC 10063 / NRRL Y-11545</strain>
    </source>
</reference>
<comment type="function">
    <text evidence="1">May be involved in transcriptional regulation.</text>
</comment>
<sequence>MSSISVYISTDSGGSGSTASNNSGTSFGASSVDSSVGHDSVPSKNGASDATELQSASGSSSVSERSDSKFTSLTSSSNGSVSPLVESANVSLPKSFYQKLTKSEQLNSSIITHGYVHGHIHKHGDHTHIHGHIHNHDHDHHNSVTKQPSTTTVADESCQEFDDLDLCTDIFCDELDDCFFLNCDDSKNSSCQNHGCCDNSGDYLEEICCNDIHCIEDSSSDIPADKNNTDFCCGNSNCPSYSVCHGGTVSSTSTTEAICNDPQCVSDSNTSIVYDCCDTTTPGYPSNHQNNLCDLQLSKKPMFANLINGVHQNLDQIATESDEIQLQAAKKRKLADKNFEIHFPHHCHHSDNPEQSTAPGHHHFHQSCFHTTIQNDSTAVASDSEPANKLMSDFDFYIQFNNFNQFLNNSQPSQNNNRTFQKQEPSIEYLHNFQGAPFESSSESYSCKWDKCFEKLTDDTFLKHLIGQHIGQEYGMPTNNNSNNNSNNTVNPAQTLYQCEWNDCDYINSDLNSLIDHIVTHKGDKIHEIYSQDSLVPLKSQNHLLTPSSSKSGLSSPTLMTSPPILPNSPRKFDDLNITSIKIMPKKNSSSSIHPEDPNFTCKWQIGVDSDRNPIPCNKIHANAGELQQHLVDEHIGSGKSIYSCDWIGCERHNGKMFTQRQKVWRHIHVHTNFKPCKCEICGATFAVDSMLKQHMRTHSGEKPFSCSICGKKFATSSSLSIHNRVHTGEKPLACKWPGCNKRFSESSNLTKHMKIHFKTFKCEICDEEFEKKPDFTKHMKSHKVEGEDFEDMELKSQLSNS</sequence>
<keyword evidence="8" id="KW-0805">Transcription regulation</keyword>
<evidence type="ECO:0000256" key="3">
    <source>
        <dbReference type="ARBA" id="ARBA00006991"/>
    </source>
</evidence>
<dbReference type="HOGENOM" id="CLU_014727_1_0_1"/>
<dbReference type="FunFam" id="3.30.160.60:FF:000065">
    <property type="entry name" value="B-cell CLL/lymphoma 6, member B"/>
    <property type="match status" value="1"/>
</dbReference>
<evidence type="ECO:0000256" key="5">
    <source>
        <dbReference type="ARBA" id="ARBA00022737"/>
    </source>
</evidence>
<dbReference type="Proteomes" id="UP000002258">
    <property type="component" value="Chromosome 1"/>
</dbReference>
<evidence type="ECO:0000256" key="6">
    <source>
        <dbReference type="ARBA" id="ARBA00022771"/>
    </source>
</evidence>
<feature type="domain" description="C2H2-type" evidence="14">
    <location>
        <begin position="643"/>
        <end position="676"/>
    </location>
</feature>
<evidence type="ECO:0000256" key="12">
    <source>
        <dbReference type="PROSITE-ProRule" id="PRU00042"/>
    </source>
</evidence>
<dbReference type="OMA" id="KDHTHIH"/>
<keyword evidence="11" id="KW-0539">Nucleus</keyword>
<feature type="compositionally biased region" description="Low complexity" evidence="13">
    <location>
        <begin position="55"/>
        <end position="84"/>
    </location>
</feature>
<dbReference type="Gene3D" id="3.30.160.60">
    <property type="entry name" value="Classic Zinc Finger"/>
    <property type="match status" value="4"/>
</dbReference>
<keyword evidence="6 12" id="KW-0863">Zinc-finger</keyword>
<evidence type="ECO:0000256" key="7">
    <source>
        <dbReference type="ARBA" id="ARBA00022833"/>
    </source>
</evidence>
<dbReference type="PROSITE" id="PS00028">
    <property type="entry name" value="ZINC_FINGER_C2H2_1"/>
    <property type="match status" value="4"/>
</dbReference>
<feature type="domain" description="C2H2-type" evidence="14">
    <location>
        <begin position="705"/>
        <end position="732"/>
    </location>
</feature>
<dbReference type="GO" id="GO:0000981">
    <property type="term" value="F:DNA-binding transcription factor activity, RNA polymerase II-specific"/>
    <property type="evidence" value="ECO:0007669"/>
    <property type="project" value="UniProtKB-ARBA"/>
</dbReference>
<feature type="compositionally biased region" description="Low complexity" evidence="13">
    <location>
        <begin position="546"/>
        <end position="559"/>
    </location>
</feature>
<dbReference type="InterPro" id="IPR050329">
    <property type="entry name" value="GLI_C2H2-zinc-finger"/>
</dbReference>
<dbReference type="AlphaFoldDB" id="A3GF53"/>
<feature type="domain" description="C2H2-type" evidence="14">
    <location>
        <begin position="677"/>
        <end position="704"/>
    </location>
</feature>
<dbReference type="InterPro" id="IPR036236">
    <property type="entry name" value="Znf_C2H2_sf"/>
</dbReference>
<dbReference type="GeneID" id="4850902"/>
<dbReference type="InterPro" id="IPR013087">
    <property type="entry name" value="Znf_C2H2_type"/>
</dbReference>
<evidence type="ECO:0000256" key="11">
    <source>
        <dbReference type="ARBA" id="ARBA00023242"/>
    </source>
</evidence>
<feature type="region of interest" description="Disordered" evidence="13">
    <location>
        <begin position="546"/>
        <end position="567"/>
    </location>
</feature>
<dbReference type="KEGG" id="pic:PICST_80808"/>
<evidence type="ECO:0000256" key="10">
    <source>
        <dbReference type="ARBA" id="ARBA00023163"/>
    </source>
</evidence>
<feature type="domain" description="C2H2-type" evidence="14">
    <location>
        <begin position="761"/>
        <end position="788"/>
    </location>
</feature>
<dbReference type="InParanoid" id="A3GF53"/>
<feature type="region of interest" description="Disordered" evidence="13">
    <location>
        <begin position="1"/>
        <end position="84"/>
    </location>
</feature>
<dbReference type="GO" id="GO:0000978">
    <property type="term" value="F:RNA polymerase II cis-regulatory region sequence-specific DNA binding"/>
    <property type="evidence" value="ECO:0007669"/>
    <property type="project" value="TreeGrafter"/>
</dbReference>
<dbReference type="GO" id="GO:0045944">
    <property type="term" value="P:positive regulation of transcription by RNA polymerase II"/>
    <property type="evidence" value="ECO:0007669"/>
    <property type="project" value="UniProtKB-ARBA"/>
</dbReference>
<dbReference type="EMBL" id="AAVQ01000001">
    <property type="protein sequence ID" value="EAZ63694.2"/>
    <property type="molecule type" value="Genomic_DNA"/>
</dbReference>
<dbReference type="PANTHER" id="PTHR19818:SF139">
    <property type="entry name" value="PAIR-RULE PROTEIN ODD-PAIRED"/>
    <property type="match status" value="1"/>
</dbReference>
<proteinExistence type="inferred from homology"/>
<keyword evidence="10" id="KW-0804">Transcription</keyword>
<evidence type="ECO:0000256" key="13">
    <source>
        <dbReference type="SAM" id="MobiDB-lite"/>
    </source>
</evidence>
<keyword evidence="7" id="KW-0862">Zinc</keyword>
<keyword evidence="16" id="KW-1185">Reference proteome</keyword>
<evidence type="ECO:0000256" key="2">
    <source>
        <dbReference type="ARBA" id="ARBA00004123"/>
    </source>
</evidence>
<dbReference type="SMART" id="SM00355">
    <property type="entry name" value="ZnF_C2H2"/>
    <property type="match status" value="7"/>
</dbReference>
<comment type="similarity">
    <text evidence="3">Belongs to the krueppel C2H2-type zinc-finger protein family.</text>
</comment>
<feature type="compositionally biased region" description="Low complexity" evidence="13">
    <location>
        <begin position="9"/>
        <end position="43"/>
    </location>
</feature>
<keyword evidence="5" id="KW-0677">Repeat</keyword>
<evidence type="ECO:0000313" key="15">
    <source>
        <dbReference type="EMBL" id="EAZ63694.2"/>
    </source>
</evidence>
<dbReference type="Gene3D" id="6.10.140.370">
    <property type="match status" value="1"/>
</dbReference>
<keyword evidence="4" id="KW-0479">Metal-binding</keyword>
<name>A3GF53_PICST</name>
<dbReference type="GO" id="GO:0008270">
    <property type="term" value="F:zinc ion binding"/>
    <property type="evidence" value="ECO:0007669"/>
    <property type="project" value="UniProtKB-KW"/>
</dbReference>
<dbReference type="STRING" id="322104.A3GF53"/>
<dbReference type="RefSeq" id="XP_001387717.2">
    <property type="nucleotide sequence ID" value="XM_001387680.1"/>
</dbReference>
<dbReference type="Pfam" id="PF00096">
    <property type="entry name" value="zf-C2H2"/>
    <property type="match status" value="4"/>
</dbReference>
<dbReference type="FunFam" id="3.30.160.60:FF:000125">
    <property type="entry name" value="Putative zinc finger protein 143"/>
    <property type="match status" value="1"/>
</dbReference>
<feature type="domain" description="C2H2-type" evidence="14">
    <location>
        <begin position="733"/>
        <end position="757"/>
    </location>
</feature>
<dbReference type="eggNOG" id="KOG1721">
    <property type="taxonomic scope" value="Eukaryota"/>
</dbReference>
<dbReference type="PANTHER" id="PTHR19818">
    <property type="entry name" value="ZINC FINGER PROTEIN ZIC AND GLI"/>
    <property type="match status" value="1"/>
</dbReference>
<dbReference type="FunFam" id="3.30.160.60:FF:000966">
    <property type="entry name" value="ZFP90 zinc finger protein"/>
    <property type="match status" value="1"/>
</dbReference>
<organism evidence="15 16">
    <name type="scientific">Scheffersomyces stipitis (strain ATCC 58785 / CBS 6054 / NBRC 10063 / NRRL Y-11545)</name>
    <name type="common">Yeast</name>
    <name type="synonym">Pichia stipitis</name>
    <dbReference type="NCBI Taxonomy" id="322104"/>
    <lineage>
        <taxon>Eukaryota</taxon>
        <taxon>Fungi</taxon>
        <taxon>Dikarya</taxon>
        <taxon>Ascomycota</taxon>
        <taxon>Saccharomycotina</taxon>
        <taxon>Pichiomycetes</taxon>
        <taxon>Debaryomycetaceae</taxon>
        <taxon>Scheffersomyces</taxon>
    </lineage>
</organism>
<evidence type="ECO:0000313" key="16">
    <source>
        <dbReference type="Proteomes" id="UP000002258"/>
    </source>
</evidence>
<comment type="caution">
    <text evidence="15">The sequence shown here is derived from an EMBL/GenBank/DDBJ whole genome shotgun (WGS) entry which is preliminary data.</text>
</comment>
<comment type="subcellular location">
    <subcellularLocation>
        <location evidence="2">Nucleus</location>
    </subcellularLocation>
</comment>
<dbReference type="OrthoDB" id="3437960at2759"/>
<evidence type="ECO:0000259" key="14">
    <source>
        <dbReference type="PROSITE" id="PS50157"/>
    </source>
</evidence>
<dbReference type="GO" id="GO:0005634">
    <property type="term" value="C:nucleus"/>
    <property type="evidence" value="ECO:0007669"/>
    <property type="project" value="UniProtKB-SubCell"/>
</dbReference>
<dbReference type="PROSITE" id="PS50157">
    <property type="entry name" value="ZINC_FINGER_C2H2_2"/>
    <property type="match status" value="6"/>
</dbReference>
<dbReference type="SUPFAM" id="SSF57667">
    <property type="entry name" value="beta-beta-alpha zinc fingers"/>
    <property type="match status" value="2"/>
</dbReference>
<keyword evidence="9" id="KW-0238">DNA-binding</keyword>
<evidence type="ECO:0000256" key="9">
    <source>
        <dbReference type="ARBA" id="ARBA00023125"/>
    </source>
</evidence>
<gene>
    <name evidence="15" type="primary">SUR1</name>
    <name evidence="15" type="ORF">PICST_80808</name>
</gene>